<keyword evidence="1" id="KW-0472">Membrane</keyword>
<dbReference type="EMBL" id="LCVB01000033">
    <property type="protein sequence ID" value="KLJ28062.1"/>
    <property type="molecule type" value="Genomic_DNA"/>
</dbReference>
<feature type="transmembrane region" description="Helical" evidence="1">
    <location>
        <begin position="5"/>
        <end position="23"/>
    </location>
</feature>
<evidence type="ECO:0000256" key="1">
    <source>
        <dbReference type="SAM" id="Phobius"/>
    </source>
</evidence>
<dbReference type="Proteomes" id="UP000035174">
    <property type="component" value="Unassembled WGS sequence"/>
</dbReference>
<sequence length="211" mass="24573">MKVKLFAIHLFFIVISFGIKYYHLQGPNLIWNMTLALIALDFAYLTSLFKKKILIGLFALAWFFFYPNTFYMLTDIIHMHFVGDVLYNKTNLILYILYVSSILFGFLSGIESFSVIMRKFRISNIFLRWGIIGIVSFVSSFGIHIGRYARLNSWDILTKPQVVINELLAVPSRDSFHFILGFTFLQVLCLIFMDYSAGKSLKSELFFVNIY</sequence>
<dbReference type="AlphaFoldDB" id="A0AAW3HPK7"/>
<dbReference type="RefSeq" id="WP_000865227.1">
    <property type="nucleotide sequence ID" value="NZ_CPVQ01000008.1"/>
</dbReference>
<keyword evidence="1" id="KW-0812">Transmembrane</keyword>
<evidence type="ECO:0000313" key="3">
    <source>
        <dbReference type="Proteomes" id="UP000035174"/>
    </source>
</evidence>
<dbReference type="Pfam" id="PF07099">
    <property type="entry name" value="DUF1361"/>
    <property type="match status" value="1"/>
</dbReference>
<keyword evidence="1" id="KW-1133">Transmembrane helix</keyword>
<accession>A0AAW3HPK7</accession>
<evidence type="ECO:0000313" key="2">
    <source>
        <dbReference type="EMBL" id="KLJ28062.1"/>
    </source>
</evidence>
<feature type="transmembrane region" description="Helical" evidence="1">
    <location>
        <begin position="29"/>
        <end position="46"/>
    </location>
</feature>
<reference evidence="2 3" key="1">
    <citation type="journal article" date="2015" name="PLoS ONE">
        <title>Genomic analysis reveals the molecular basis for capsule loss in the group B streptococcus population.</title>
        <authorList>
            <consortium name="DEVANI Consortium"/>
            <person name="Rosini R."/>
            <person name="Campisi E."/>
            <person name="De Chiara M."/>
            <person name="Tettelin H."/>
            <person name="Rinaudo D."/>
            <person name="Toniolo C."/>
            <person name="Metruccio M."/>
            <person name="Guidotti S."/>
            <person name="Sorensen U.B."/>
            <person name="Kilian M."/>
            <person name="Ramirez M."/>
            <person name="Janulczyk R."/>
            <person name="Donati C."/>
            <person name="Grandi G."/>
            <person name="Margarit I."/>
        </authorList>
    </citation>
    <scope>NUCLEOTIDE SEQUENCE [LARGE SCALE GENOMIC DNA]</scope>
    <source>
        <strain evidence="2 3">ES-PW-063</strain>
    </source>
</reference>
<feature type="transmembrane region" description="Helical" evidence="1">
    <location>
        <begin position="125"/>
        <end position="145"/>
    </location>
</feature>
<proteinExistence type="predicted"/>
<organism evidence="2 3">
    <name type="scientific">Streptococcus agalactiae</name>
    <dbReference type="NCBI Taxonomy" id="1311"/>
    <lineage>
        <taxon>Bacteria</taxon>
        <taxon>Bacillati</taxon>
        <taxon>Bacillota</taxon>
        <taxon>Bacilli</taxon>
        <taxon>Lactobacillales</taxon>
        <taxon>Streptococcaceae</taxon>
        <taxon>Streptococcus</taxon>
    </lineage>
</organism>
<name>A0AAW3HPK7_STRAG</name>
<feature type="transmembrane region" description="Helical" evidence="1">
    <location>
        <begin position="53"/>
        <end position="73"/>
    </location>
</feature>
<gene>
    <name evidence="2" type="ORF">WA45_09355</name>
</gene>
<comment type="caution">
    <text evidence="2">The sequence shown here is derived from an EMBL/GenBank/DDBJ whole genome shotgun (WGS) entry which is preliminary data.</text>
</comment>
<feature type="transmembrane region" description="Helical" evidence="1">
    <location>
        <begin position="175"/>
        <end position="193"/>
    </location>
</feature>
<dbReference type="InterPro" id="IPR009793">
    <property type="entry name" value="DUF1361"/>
</dbReference>
<protein>
    <submittedName>
        <fullName evidence="2">Membrane protein</fullName>
    </submittedName>
</protein>
<feature type="transmembrane region" description="Helical" evidence="1">
    <location>
        <begin position="93"/>
        <end position="113"/>
    </location>
</feature>